<organism evidence="1 2">
    <name type="scientific">Dyadobacter linearis</name>
    <dbReference type="NCBI Taxonomy" id="2823330"/>
    <lineage>
        <taxon>Bacteria</taxon>
        <taxon>Pseudomonadati</taxon>
        <taxon>Bacteroidota</taxon>
        <taxon>Cytophagia</taxon>
        <taxon>Cytophagales</taxon>
        <taxon>Spirosomataceae</taxon>
        <taxon>Dyadobacter</taxon>
    </lineage>
</organism>
<name>A0ABN7RGU7_9BACT</name>
<evidence type="ECO:0000313" key="2">
    <source>
        <dbReference type="Proteomes" id="UP000679725"/>
    </source>
</evidence>
<proteinExistence type="predicted"/>
<keyword evidence="2" id="KW-1185">Reference proteome</keyword>
<comment type="caution">
    <text evidence="1">The sequence shown here is derived from an EMBL/GenBank/DDBJ whole genome shotgun (WGS) entry which is preliminary data.</text>
</comment>
<dbReference type="Proteomes" id="UP000679725">
    <property type="component" value="Unassembled WGS sequence"/>
</dbReference>
<gene>
    <name evidence="1" type="ORF">DYBT9623_04463</name>
</gene>
<evidence type="ECO:0000313" key="1">
    <source>
        <dbReference type="EMBL" id="CAG5072926.1"/>
    </source>
</evidence>
<reference evidence="1 2" key="1">
    <citation type="submission" date="2021-04" db="EMBL/GenBank/DDBJ databases">
        <authorList>
            <person name="Rodrigo-Torres L."/>
            <person name="Arahal R. D."/>
            <person name="Lucena T."/>
        </authorList>
    </citation>
    <scope>NUCLEOTIDE SEQUENCE [LARGE SCALE GENOMIC DNA]</scope>
    <source>
        <strain evidence="1 2">CECT 9623</strain>
    </source>
</reference>
<dbReference type="EMBL" id="CAJRAU010000007">
    <property type="protein sequence ID" value="CAG5072926.1"/>
    <property type="molecule type" value="Genomic_DNA"/>
</dbReference>
<accession>A0ABN7RGU7</accession>
<sequence>MRYLFQNRLNFQAHAQLVVSDSHEKPAYTFEIRSDTNPGDSRTYQLNGKELLELRDLLTQLIGAGSTISISPTDIQQADVVE</sequence>
<dbReference type="RefSeq" id="WP_215235738.1">
    <property type="nucleotide sequence ID" value="NZ_CAJRAU010000007.1"/>
</dbReference>
<protein>
    <submittedName>
        <fullName evidence="1">Uncharacterized protein</fullName>
    </submittedName>
</protein>